<organism evidence="1 2">
    <name type="scientific">Coemansia furcata</name>
    <dbReference type="NCBI Taxonomy" id="417177"/>
    <lineage>
        <taxon>Eukaryota</taxon>
        <taxon>Fungi</taxon>
        <taxon>Fungi incertae sedis</taxon>
        <taxon>Zoopagomycota</taxon>
        <taxon>Kickxellomycotina</taxon>
        <taxon>Kickxellomycetes</taxon>
        <taxon>Kickxellales</taxon>
        <taxon>Kickxellaceae</taxon>
        <taxon>Coemansia</taxon>
    </lineage>
</organism>
<proteinExistence type="predicted"/>
<evidence type="ECO:0000313" key="1">
    <source>
        <dbReference type="EMBL" id="KAJ2806705.1"/>
    </source>
</evidence>
<feature type="non-terminal residue" evidence="1">
    <location>
        <position position="703"/>
    </location>
</feature>
<name>A0ACC1LEV2_9FUNG</name>
<gene>
    <name evidence="1" type="ORF">H4S07_003740</name>
</gene>
<comment type="caution">
    <text evidence="1">The sequence shown here is derived from an EMBL/GenBank/DDBJ whole genome shotgun (WGS) entry which is preliminary data.</text>
</comment>
<evidence type="ECO:0000313" key="2">
    <source>
        <dbReference type="Proteomes" id="UP001140096"/>
    </source>
</evidence>
<dbReference type="EMBL" id="JANBUP010001300">
    <property type="protein sequence ID" value="KAJ2806705.1"/>
    <property type="molecule type" value="Genomic_DNA"/>
</dbReference>
<dbReference type="Proteomes" id="UP001140096">
    <property type="component" value="Unassembled WGS sequence"/>
</dbReference>
<keyword evidence="2" id="KW-1185">Reference proteome</keyword>
<sequence>MEVRLDSFSAPSFDVKAWVNEQLAELDGDSAFDDESSVAGQQGADALAQKLTTQLHFLATNAQQGNDRIKARFRHQATQLTRDISALSKLVQETQESISEFSATVDARAQSARAVQRIVDIDVVRTQLERTVVALDNMRSYSNLPQKVSALIASGELSQAWNLVDGVERVGSSKEGVAAINIDTIQGFREQLTLATTQRLSAATSGHSVEHLVEAAQLLSAHGLSDTVRTTYLKQRLEIDTRVVQSAIAEHVTTSDTDVHAVLSVVTDLLAQERAFIETASIQSPESILEAVFEGLLELIAPTIQRVVHQQATAATDSGLDMSPTIDIYRLVTAFYADVLNVLDSCSLSVGDSTAEKSALLARPIPKSLKLLLGPFIPCMDKIAKAEFVRIRAAALAGLKNTELDYNRTELFIREASHAMREVFVDIEQTVERMLGILPMSMAEGVAVSVVGLVDDISAWLVDKMTGVSVHAGVSLSELRDYAQLVPLRGGQKTKAKFEGAVYQTLSAGQKLESVSNVIGITVLARLLEQFVAALSESMGKHWGEALALATSLTTPARLLIAGCMEACTTPAELIEKVSRIAVSPEGLPPAAARRMGDALDRSSRVAASVSFFMLTSAFRPALSRIARLGAWHEQRTSKSSMNIEVPQFSSSPSEEAVDIGEKMHILLPELEQIDMMDSQFVRGAELEGIVPPLYSFMLAWLR</sequence>
<accession>A0ACC1LEV2</accession>
<protein>
    <submittedName>
        <fullName evidence="1">Uncharacterized protein</fullName>
    </submittedName>
</protein>
<reference evidence="1" key="1">
    <citation type="submission" date="2022-07" db="EMBL/GenBank/DDBJ databases">
        <title>Phylogenomic reconstructions and comparative analyses of Kickxellomycotina fungi.</title>
        <authorList>
            <person name="Reynolds N.K."/>
            <person name="Stajich J.E."/>
            <person name="Barry K."/>
            <person name="Grigoriev I.V."/>
            <person name="Crous P."/>
            <person name="Smith M.E."/>
        </authorList>
    </citation>
    <scope>NUCLEOTIDE SEQUENCE</scope>
    <source>
        <strain evidence="1">CBS 102833</strain>
    </source>
</reference>